<sequence>MSERKYFGTDGVRAVAGEFPLTAAWVMDLGAAAGEVLKRQSGRASVVIGKDTRRSGDMLEAALAAGLTSRGVTVIHVGVLPTPGVSYLTRQLGADAGVVISASHNPYQDNGIKFFGRDGQKLSDATELEIEAAIDAVPTFAPVTGVDLGSVTNYTEAERLYVDFLREHAPDLTGLKVALDCANGAAYRVGPKVFQAAGADVFAIYTTPDGRNINRGCGSTHLDHLQQIVREGNYDLGVAFDGDADRALFVDSRGHVVQGDHMLLLNARARQDRAVVTTIMANMALEVKLREAGIPLERTAVGDRYVHERLHQQGLTLGGEQSGHLLFLDVAPTGDGVLTALLTLSAMRQLGTTLDALYDELVMFPQTLVNVRVADKKAIARDAQVQLAVSAAEARLSGRGRVNLRPSGTENLIRVMVEGPDEAEIHEIARTLAGVVEARGQVGA</sequence>
<keyword evidence="4 6" id="KW-0460">Magnesium</keyword>
<dbReference type="NCBIfam" id="NF008139">
    <property type="entry name" value="PRK10887.1"/>
    <property type="match status" value="1"/>
</dbReference>
<dbReference type="InterPro" id="IPR005844">
    <property type="entry name" value="A-D-PHexomutase_a/b/a-I"/>
</dbReference>
<evidence type="ECO:0000256" key="5">
    <source>
        <dbReference type="ARBA" id="ARBA00023235"/>
    </source>
</evidence>
<dbReference type="OrthoDB" id="9806956at2"/>
<dbReference type="Pfam" id="PF02880">
    <property type="entry name" value="PGM_PMM_III"/>
    <property type="match status" value="1"/>
</dbReference>
<keyword evidence="14" id="KW-1185">Reference proteome</keyword>
<evidence type="ECO:0000256" key="6">
    <source>
        <dbReference type="HAMAP-Rule" id="MF_01554"/>
    </source>
</evidence>
<gene>
    <name evidence="6 13" type="primary">glmM</name>
    <name evidence="13" type="ORF">DEIPH_ctg002orf0053</name>
</gene>
<feature type="domain" description="Alpha-D-phosphohexomutase C-terminal" evidence="9">
    <location>
        <begin position="368"/>
        <end position="433"/>
    </location>
</feature>
<dbReference type="Pfam" id="PF02879">
    <property type="entry name" value="PGM_PMM_II"/>
    <property type="match status" value="1"/>
</dbReference>
<feature type="binding site" evidence="6">
    <location>
        <position position="243"/>
    </location>
    <ligand>
        <name>Mg(2+)</name>
        <dbReference type="ChEBI" id="CHEBI:18420"/>
    </ligand>
</feature>
<evidence type="ECO:0000259" key="10">
    <source>
        <dbReference type="Pfam" id="PF02878"/>
    </source>
</evidence>
<dbReference type="eggNOG" id="COG1109">
    <property type="taxonomic scope" value="Bacteria"/>
</dbReference>
<dbReference type="FunFam" id="3.40.120.10:FF:000003">
    <property type="entry name" value="Phosphoglucosamine mutase"/>
    <property type="match status" value="1"/>
</dbReference>
<evidence type="ECO:0000259" key="11">
    <source>
        <dbReference type="Pfam" id="PF02879"/>
    </source>
</evidence>
<dbReference type="Pfam" id="PF00408">
    <property type="entry name" value="PGM_PMM_IV"/>
    <property type="match status" value="1"/>
</dbReference>
<dbReference type="FunFam" id="3.40.120.10:FF:000001">
    <property type="entry name" value="Phosphoglucosamine mutase"/>
    <property type="match status" value="1"/>
</dbReference>
<dbReference type="InterPro" id="IPR050060">
    <property type="entry name" value="Phosphoglucosamine_mutase"/>
</dbReference>
<dbReference type="GO" id="GO:0005829">
    <property type="term" value="C:cytosol"/>
    <property type="evidence" value="ECO:0007669"/>
    <property type="project" value="TreeGrafter"/>
</dbReference>
<dbReference type="AlphaFoldDB" id="A0A016QV30"/>
<dbReference type="GO" id="GO:0005975">
    <property type="term" value="P:carbohydrate metabolic process"/>
    <property type="evidence" value="ECO:0007669"/>
    <property type="project" value="InterPro"/>
</dbReference>
<dbReference type="InterPro" id="IPR005841">
    <property type="entry name" value="Alpha-D-phosphohexomutase_SF"/>
</dbReference>
<proteinExistence type="inferred from homology"/>
<dbReference type="InterPro" id="IPR016066">
    <property type="entry name" value="A-D-PHexomutase_CS"/>
</dbReference>
<dbReference type="Gene3D" id="3.30.310.50">
    <property type="entry name" value="Alpha-D-phosphohexomutase, C-terminal domain"/>
    <property type="match status" value="1"/>
</dbReference>
<feature type="modified residue" description="Phosphoserine" evidence="6">
    <location>
        <position position="103"/>
    </location>
</feature>
<dbReference type="CDD" id="cd05802">
    <property type="entry name" value="GlmM"/>
    <property type="match status" value="1"/>
</dbReference>
<feature type="binding site" evidence="6">
    <location>
        <position position="245"/>
    </location>
    <ligand>
        <name>Mg(2+)</name>
        <dbReference type="ChEBI" id="CHEBI:18420"/>
    </ligand>
</feature>
<dbReference type="InterPro" id="IPR006352">
    <property type="entry name" value="GlmM_bact"/>
</dbReference>
<dbReference type="PRINTS" id="PR00509">
    <property type="entry name" value="PGMPMM"/>
</dbReference>
<dbReference type="STRING" id="1476583.DEIPH_ctg002orf0053"/>
<feature type="domain" description="Alpha-D-phosphohexomutase alpha/beta/alpha" evidence="10">
    <location>
        <begin position="4"/>
        <end position="136"/>
    </location>
</feature>
<evidence type="ECO:0000256" key="8">
    <source>
        <dbReference type="RuleBase" id="RU004327"/>
    </source>
</evidence>
<dbReference type="Proteomes" id="UP000020492">
    <property type="component" value="Unassembled WGS sequence"/>
</dbReference>
<dbReference type="PROSITE" id="PS00710">
    <property type="entry name" value="PGM_PMM"/>
    <property type="match status" value="1"/>
</dbReference>
<dbReference type="InterPro" id="IPR005845">
    <property type="entry name" value="A-D-PHexomutase_a/b/a-II"/>
</dbReference>
<dbReference type="GO" id="GO:0009252">
    <property type="term" value="P:peptidoglycan biosynthetic process"/>
    <property type="evidence" value="ECO:0007669"/>
    <property type="project" value="TreeGrafter"/>
</dbReference>
<feature type="domain" description="Alpha-D-phosphohexomutase alpha/beta/alpha" evidence="11">
    <location>
        <begin position="161"/>
        <end position="254"/>
    </location>
</feature>
<dbReference type="SUPFAM" id="SSF53738">
    <property type="entry name" value="Phosphoglucomutase, first 3 domains"/>
    <property type="match status" value="3"/>
</dbReference>
<organism evidence="13 14">
    <name type="scientific">Deinococcus phoenicis</name>
    <dbReference type="NCBI Taxonomy" id="1476583"/>
    <lineage>
        <taxon>Bacteria</taxon>
        <taxon>Thermotogati</taxon>
        <taxon>Deinococcota</taxon>
        <taxon>Deinococci</taxon>
        <taxon>Deinococcales</taxon>
        <taxon>Deinococcaceae</taxon>
        <taxon>Deinococcus</taxon>
    </lineage>
</organism>
<comment type="caution">
    <text evidence="13">The sequence shown here is derived from an EMBL/GenBank/DDBJ whole genome shotgun (WGS) entry which is preliminary data.</text>
</comment>
<dbReference type="EMBL" id="JHAC01000002">
    <property type="protein sequence ID" value="EYB69732.1"/>
    <property type="molecule type" value="Genomic_DNA"/>
</dbReference>
<comment type="catalytic activity">
    <reaction evidence="6 8">
        <text>alpha-D-glucosamine 1-phosphate = D-glucosamine 6-phosphate</text>
        <dbReference type="Rhea" id="RHEA:23424"/>
        <dbReference type="ChEBI" id="CHEBI:58516"/>
        <dbReference type="ChEBI" id="CHEBI:58725"/>
        <dbReference type="EC" id="5.4.2.10"/>
    </reaction>
</comment>
<dbReference type="Gene3D" id="3.40.120.10">
    <property type="entry name" value="Alpha-D-Glucose-1,6-Bisphosphate, subunit A, domain 3"/>
    <property type="match status" value="3"/>
</dbReference>
<evidence type="ECO:0000313" key="14">
    <source>
        <dbReference type="Proteomes" id="UP000020492"/>
    </source>
</evidence>
<evidence type="ECO:0000256" key="4">
    <source>
        <dbReference type="ARBA" id="ARBA00022842"/>
    </source>
</evidence>
<dbReference type="HAMAP" id="MF_01554_B">
    <property type="entry name" value="GlmM_B"/>
    <property type="match status" value="1"/>
</dbReference>
<dbReference type="GO" id="GO:0004615">
    <property type="term" value="F:phosphomannomutase activity"/>
    <property type="evidence" value="ECO:0007669"/>
    <property type="project" value="TreeGrafter"/>
</dbReference>
<comment type="cofactor">
    <cofactor evidence="6">
        <name>Mg(2+)</name>
        <dbReference type="ChEBI" id="CHEBI:18420"/>
    </cofactor>
    <text evidence="6">Binds 1 Mg(2+) ion per subunit.</text>
</comment>
<feature type="binding site" evidence="6">
    <location>
        <position position="241"/>
    </location>
    <ligand>
        <name>Mg(2+)</name>
        <dbReference type="ChEBI" id="CHEBI:18420"/>
    </ligand>
</feature>
<accession>A0A016QV30</accession>
<dbReference type="RefSeq" id="WP_034352269.1">
    <property type="nucleotide sequence ID" value="NZ_JHAC01000002.1"/>
</dbReference>
<dbReference type="PANTHER" id="PTHR42946">
    <property type="entry name" value="PHOSPHOHEXOSE MUTASE"/>
    <property type="match status" value="1"/>
</dbReference>
<dbReference type="InterPro" id="IPR016055">
    <property type="entry name" value="A-D-PHexomutase_a/b/a-I/II/III"/>
</dbReference>
<evidence type="ECO:0000256" key="2">
    <source>
        <dbReference type="ARBA" id="ARBA00022553"/>
    </source>
</evidence>
<feature type="active site" description="Phosphoserine intermediate" evidence="6">
    <location>
        <position position="103"/>
    </location>
</feature>
<evidence type="ECO:0000256" key="3">
    <source>
        <dbReference type="ARBA" id="ARBA00022723"/>
    </source>
</evidence>
<dbReference type="InterPro" id="IPR005843">
    <property type="entry name" value="A-D-PHexomutase_C"/>
</dbReference>
<comment type="similarity">
    <text evidence="1 6 7">Belongs to the phosphohexose mutase family.</text>
</comment>
<name>A0A016QV30_9DEIO</name>
<dbReference type="GO" id="GO:0006048">
    <property type="term" value="P:UDP-N-acetylglucosamine biosynthetic process"/>
    <property type="evidence" value="ECO:0007669"/>
    <property type="project" value="TreeGrafter"/>
</dbReference>
<comment type="function">
    <text evidence="6 8">Catalyzes the conversion of glucosamine-6-phosphate to glucosamine-1-phosphate.</text>
</comment>
<feature type="binding site" description="via phosphate group" evidence="6">
    <location>
        <position position="103"/>
    </location>
    <ligand>
        <name>Mg(2+)</name>
        <dbReference type="ChEBI" id="CHEBI:18420"/>
    </ligand>
</feature>
<evidence type="ECO:0000256" key="1">
    <source>
        <dbReference type="ARBA" id="ARBA00010231"/>
    </source>
</evidence>
<evidence type="ECO:0000313" key="13">
    <source>
        <dbReference type="EMBL" id="EYB69732.1"/>
    </source>
</evidence>
<dbReference type="FunFam" id="3.30.310.50:FF:000001">
    <property type="entry name" value="Phosphoglucosamine mutase"/>
    <property type="match status" value="1"/>
</dbReference>
<evidence type="ECO:0000256" key="7">
    <source>
        <dbReference type="RuleBase" id="RU004326"/>
    </source>
</evidence>
<dbReference type="InterPro" id="IPR036900">
    <property type="entry name" value="A-D-PHexomutase_C_sf"/>
</dbReference>
<dbReference type="Pfam" id="PF02878">
    <property type="entry name" value="PGM_PMM_I"/>
    <property type="match status" value="1"/>
</dbReference>
<keyword evidence="5 6" id="KW-0413">Isomerase</keyword>
<dbReference type="EC" id="5.4.2.10" evidence="6 8"/>
<protein>
    <recommendedName>
        <fullName evidence="6 8">Phosphoglucosamine mutase</fullName>
        <ecNumber evidence="6 8">5.4.2.10</ecNumber>
    </recommendedName>
</protein>
<dbReference type="PATRIC" id="fig|1476583.3.peg.94"/>
<evidence type="ECO:0000259" key="9">
    <source>
        <dbReference type="Pfam" id="PF00408"/>
    </source>
</evidence>
<dbReference type="GO" id="GO:0008966">
    <property type="term" value="F:phosphoglucosamine mutase activity"/>
    <property type="evidence" value="ECO:0007669"/>
    <property type="project" value="UniProtKB-UniRule"/>
</dbReference>
<keyword evidence="2 6" id="KW-0597">Phosphoprotein</keyword>
<dbReference type="NCBIfam" id="TIGR01455">
    <property type="entry name" value="glmM"/>
    <property type="match status" value="1"/>
</dbReference>
<dbReference type="SUPFAM" id="SSF55957">
    <property type="entry name" value="Phosphoglucomutase, C-terminal domain"/>
    <property type="match status" value="1"/>
</dbReference>
<comment type="PTM">
    <text evidence="6">Activated by phosphorylation.</text>
</comment>
<reference evidence="13 14" key="1">
    <citation type="submission" date="2014-03" db="EMBL/GenBank/DDBJ databases">
        <title>Draft genome sequence of Deinococcus phoenicis 1P10ME.</title>
        <authorList>
            <person name="Stepanov V.G."/>
            <person name="Vaishampayan P."/>
            <person name="Venkateswaran K."/>
            <person name="Fox G.E."/>
        </authorList>
    </citation>
    <scope>NUCLEOTIDE SEQUENCE [LARGE SCALE GENOMIC DNA]</scope>
    <source>
        <strain evidence="13 14">1P10ME</strain>
    </source>
</reference>
<feature type="domain" description="Alpha-D-phosphohexomutase alpha/beta/alpha" evidence="12">
    <location>
        <begin position="259"/>
        <end position="361"/>
    </location>
</feature>
<dbReference type="InterPro" id="IPR005846">
    <property type="entry name" value="A-D-PHexomutase_a/b/a-III"/>
</dbReference>
<dbReference type="GO" id="GO:0000287">
    <property type="term" value="F:magnesium ion binding"/>
    <property type="evidence" value="ECO:0007669"/>
    <property type="project" value="UniProtKB-UniRule"/>
</dbReference>
<evidence type="ECO:0000259" key="12">
    <source>
        <dbReference type="Pfam" id="PF02880"/>
    </source>
</evidence>
<keyword evidence="3 6" id="KW-0479">Metal-binding</keyword>
<dbReference type="PANTHER" id="PTHR42946:SF1">
    <property type="entry name" value="PHOSPHOGLUCOMUTASE (ALPHA-D-GLUCOSE-1,6-BISPHOSPHATE-DEPENDENT)"/>
    <property type="match status" value="1"/>
</dbReference>